<dbReference type="InterPro" id="IPR013747">
    <property type="entry name" value="ACP_syn_III_C"/>
</dbReference>
<dbReference type="InterPro" id="IPR016039">
    <property type="entry name" value="Thiolase-like"/>
</dbReference>
<evidence type="ECO:0000256" key="1">
    <source>
        <dbReference type="ARBA" id="ARBA00022679"/>
    </source>
</evidence>
<keyword evidence="1" id="KW-0808">Transferase</keyword>
<dbReference type="KEGG" id="cln:UPTC3659_1528"/>
<evidence type="ECO:0000256" key="2">
    <source>
        <dbReference type="ARBA" id="ARBA00023315"/>
    </source>
</evidence>
<feature type="domain" description="Beta-ketoacyl-[acyl-carrier-protein] synthase III C-terminal" evidence="3">
    <location>
        <begin position="254"/>
        <end position="345"/>
    </location>
</feature>
<organism evidence="5 6">
    <name type="scientific">Campylobacter lari NCTC 11845</name>
    <dbReference type="NCBI Taxonomy" id="1388749"/>
    <lineage>
        <taxon>Bacteria</taxon>
        <taxon>Pseudomonadati</taxon>
        <taxon>Campylobacterota</taxon>
        <taxon>Epsilonproteobacteria</taxon>
        <taxon>Campylobacterales</taxon>
        <taxon>Campylobacteraceae</taxon>
        <taxon>Campylobacter</taxon>
    </lineage>
</organism>
<dbReference type="AlphaFoldDB" id="A0A0A8HZW4"/>
<dbReference type="HOGENOM" id="CLU_039592_1_0_7"/>
<dbReference type="InterPro" id="IPR013751">
    <property type="entry name" value="ACP_syn_III_N"/>
</dbReference>
<dbReference type="RefSeq" id="WP_039626973.1">
    <property type="nucleotide sequence ID" value="NZ_CP007775.1"/>
</dbReference>
<feature type="domain" description="Beta-ketoacyl-[acyl-carrier-protein] synthase III N-terminal" evidence="4">
    <location>
        <begin position="116"/>
        <end position="197"/>
    </location>
</feature>
<evidence type="ECO:0000313" key="5">
    <source>
        <dbReference type="EMBL" id="AJD02355.1"/>
    </source>
</evidence>
<dbReference type="PANTHER" id="PTHR34069:SF2">
    <property type="entry name" value="BETA-KETOACYL-[ACYL-CARRIER-PROTEIN] SYNTHASE III"/>
    <property type="match status" value="1"/>
</dbReference>
<keyword evidence="2" id="KW-0012">Acyltransferase</keyword>
<evidence type="ECO:0000259" key="4">
    <source>
        <dbReference type="Pfam" id="PF08545"/>
    </source>
</evidence>
<dbReference type="EMBL" id="CP007775">
    <property type="protein sequence ID" value="AJD02355.1"/>
    <property type="molecule type" value="Genomic_DNA"/>
</dbReference>
<dbReference type="Gene3D" id="3.40.47.10">
    <property type="match status" value="1"/>
</dbReference>
<evidence type="ECO:0000259" key="3">
    <source>
        <dbReference type="Pfam" id="PF08541"/>
    </source>
</evidence>
<sequence>MKASFSHAKISAMTMIVPQNKYNIDDELHTRYQGDVKKLNRIKKSVGLQYRYAADQDTSVSDLAEYGANILFNEYGLDKNTIDAIVVITQTPDFFIPATACYLHGRLDLPQTTLAFDINQSCAGFVYGLYTLFSMIENGGCKRILMVCGDTSSRGGNKTIREKNKHKTIIGGDGLSVSLLEYTQEKTQSFFELGSDGKGLKYLFIPFGAYKTPKPHEFDEPEWYENEPKEAYMNGLEIFNFATQKEPEAFESILEYAKCKKEDLDYIFLHQANKSIVDTIIKKLKLDPLKAPNDTITKYGNVNGATIPATICDTLNTIANPLSKKLKVELGGFGAGLGWANAILELDQNFWCKQTQIYKKDL</sequence>
<reference evidence="5 6" key="1">
    <citation type="journal article" date="2014" name="Genome Biol. Evol.">
        <title>Comparative Genomics of the Campylobacter lari Group.</title>
        <authorList>
            <person name="Miller W.G."/>
            <person name="Yee E."/>
            <person name="Chapman M.H."/>
            <person name="Smith T.P."/>
            <person name="Bono J.L."/>
            <person name="Huynh S."/>
            <person name="Parker C.T."/>
            <person name="Vandamme P."/>
            <person name="Luong K."/>
            <person name="Korlach J."/>
        </authorList>
    </citation>
    <scope>NUCLEOTIDE SEQUENCE [LARGE SCALE GENOMIC DNA]</scope>
    <source>
        <strain evidence="6">RM3659</strain>
    </source>
</reference>
<accession>A0A0A8HZW4</accession>
<dbReference type="GO" id="GO:0006633">
    <property type="term" value="P:fatty acid biosynthetic process"/>
    <property type="evidence" value="ECO:0007669"/>
    <property type="project" value="InterPro"/>
</dbReference>
<dbReference type="GO" id="GO:0044550">
    <property type="term" value="P:secondary metabolite biosynthetic process"/>
    <property type="evidence" value="ECO:0007669"/>
    <property type="project" value="TreeGrafter"/>
</dbReference>
<dbReference type="Pfam" id="PF08541">
    <property type="entry name" value="ACP_syn_III_C"/>
    <property type="match status" value="1"/>
</dbReference>
<protein>
    <submittedName>
        <fullName evidence="5">3-oxoacyl-[acp] synthase III</fullName>
    </submittedName>
</protein>
<dbReference type="CDD" id="cd00830">
    <property type="entry name" value="KAS_III"/>
    <property type="match status" value="1"/>
</dbReference>
<proteinExistence type="predicted"/>
<dbReference type="SUPFAM" id="SSF53901">
    <property type="entry name" value="Thiolase-like"/>
    <property type="match status" value="1"/>
</dbReference>
<dbReference type="Proteomes" id="UP000031130">
    <property type="component" value="Chromosome"/>
</dbReference>
<dbReference type="Pfam" id="PF08545">
    <property type="entry name" value="ACP_syn_III"/>
    <property type="match status" value="1"/>
</dbReference>
<dbReference type="OrthoDB" id="9815506at2"/>
<gene>
    <name evidence="5" type="ORF">UPTC3659_1528</name>
</gene>
<dbReference type="PANTHER" id="PTHR34069">
    <property type="entry name" value="3-OXOACYL-[ACYL-CARRIER-PROTEIN] SYNTHASE 3"/>
    <property type="match status" value="1"/>
</dbReference>
<name>A0A0A8HZW4_CAMLA</name>
<dbReference type="GO" id="GO:0004315">
    <property type="term" value="F:3-oxoacyl-[acyl-carrier-protein] synthase activity"/>
    <property type="evidence" value="ECO:0007669"/>
    <property type="project" value="InterPro"/>
</dbReference>
<evidence type="ECO:0000313" key="6">
    <source>
        <dbReference type="Proteomes" id="UP000031130"/>
    </source>
</evidence>